<dbReference type="InterPro" id="IPR053164">
    <property type="entry name" value="IS1016-like_transposase"/>
</dbReference>
<dbReference type="OrthoDB" id="9769409at2"/>
<keyword evidence="3" id="KW-1185">Reference proteome</keyword>
<dbReference type="eggNOG" id="COG3677">
    <property type="taxonomic scope" value="Bacteria"/>
</dbReference>
<dbReference type="EMBL" id="CP001071">
    <property type="protein sequence ID" value="ACD05483.1"/>
    <property type="molecule type" value="Genomic_DNA"/>
</dbReference>
<protein>
    <recommendedName>
        <fullName evidence="1">ISXO2-like transposase domain-containing protein</fullName>
    </recommendedName>
</protein>
<name>B2UM39_AKKM8</name>
<dbReference type="PaxDb" id="349741-Amuc_1665"/>
<dbReference type="InterPro" id="IPR024442">
    <property type="entry name" value="Transposase_Zn_ribbon"/>
</dbReference>
<gene>
    <name evidence="2" type="ordered locus">Amuc_1665</name>
</gene>
<dbReference type="SMART" id="SM01126">
    <property type="entry name" value="DDE_Tnp_IS1595"/>
    <property type="match status" value="1"/>
</dbReference>
<sequence length="313" mass="35813">MNDRLTISLFELFEKFPNEESAKKYLEEKRWGDKVVCPFCGKSEKQYRVKRNGVEGYFECGECGKVYTVRTGTIFERSHVPLHKWIFAFYLVVTSRKGISSMQLSKEIGVTQKTAWFMLQRIREACNSNHDDDDNNGFLSGIVEADGVYIGGKESNKHESQKLKAGRGIVGKTAVLGMRARAGKVLARVIPDTSRDTVHQVLNKYLSRDSVLVTDEHASYKESQFNHQVVNHSAKQYVDGMAHTNGIESVWAVLKRGFYGIYHSFSTKHLQRYVDEFAYRLNEGNVKIHTWVRLDSLMAKAFSTRITYAELKN</sequence>
<dbReference type="Pfam" id="PF12760">
    <property type="entry name" value="Zn_ribbon_IS1595"/>
    <property type="match status" value="1"/>
</dbReference>
<dbReference type="Proteomes" id="UP000001031">
    <property type="component" value="Chromosome"/>
</dbReference>
<feature type="domain" description="ISXO2-like transposase" evidence="1">
    <location>
        <begin position="138"/>
        <end position="282"/>
    </location>
</feature>
<reference evidence="3" key="1">
    <citation type="journal article" date="2011" name="PLoS ONE">
        <title>The genome of Akkermansia muciniphila, a dedicated intestinal mucin degrader, and its use in exploring intestinal metagenomes.</title>
        <authorList>
            <person name="van Passel M.W."/>
            <person name="Kant R."/>
            <person name="Zoetendal E.G."/>
            <person name="Plugge C.M."/>
            <person name="Derrien M."/>
            <person name="Malfatti S.A."/>
            <person name="Chain P.S."/>
            <person name="Woyke T."/>
            <person name="Palva A."/>
            <person name="de Vos W.M."/>
            <person name="Smidt H."/>
        </authorList>
    </citation>
    <scope>NUCLEOTIDE SEQUENCE [LARGE SCALE GENOMIC DNA]</scope>
    <source>
        <strain evidence="3">ATCC BAA-835 / DSM 22959 / JCM 33894 / BCRC 81048 / CCUG 64013 / CIP 107961 / Muc</strain>
    </source>
</reference>
<evidence type="ECO:0000313" key="3">
    <source>
        <dbReference type="Proteomes" id="UP000001031"/>
    </source>
</evidence>
<dbReference type="PANTHER" id="PTHR47163:SF2">
    <property type="entry name" value="SI:DKEY-17M8.2"/>
    <property type="match status" value="1"/>
</dbReference>
<dbReference type="NCBIfam" id="NF033547">
    <property type="entry name" value="transpos_IS1595"/>
    <property type="match status" value="1"/>
</dbReference>
<accession>B2UM39</accession>
<dbReference type="RefSeq" id="WP_012420698.1">
    <property type="nucleotide sequence ID" value="NC_010655.1"/>
</dbReference>
<evidence type="ECO:0000259" key="1">
    <source>
        <dbReference type="SMART" id="SM01126"/>
    </source>
</evidence>
<dbReference type="HOGENOM" id="CLU_044348_1_2_0"/>
<organism evidence="2 3">
    <name type="scientific">Akkermansia muciniphila (strain ATCC BAA-835 / DSM 22959 / JCM 33894 / BCRC 81048 / CCUG 64013 / CIP 107961 / Muc)</name>
    <dbReference type="NCBI Taxonomy" id="349741"/>
    <lineage>
        <taxon>Bacteria</taxon>
        <taxon>Pseudomonadati</taxon>
        <taxon>Verrucomicrobiota</taxon>
        <taxon>Verrucomicrobiia</taxon>
        <taxon>Verrucomicrobiales</taxon>
        <taxon>Akkermansiaceae</taxon>
        <taxon>Akkermansia</taxon>
    </lineage>
</organism>
<dbReference type="PANTHER" id="PTHR47163">
    <property type="entry name" value="DDE_TNP_IS1595 DOMAIN-CONTAINING PROTEIN"/>
    <property type="match status" value="1"/>
</dbReference>
<dbReference type="AlphaFoldDB" id="B2UM39"/>
<proteinExistence type="predicted"/>
<dbReference type="BioCyc" id="AMUC349741:G1GBX-1772-MONOMER"/>
<dbReference type="KEGG" id="amu:Amuc_1665"/>
<dbReference type="InterPro" id="IPR024445">
    <property type="entry name" value="Tnp_ISXO2-like"/>
</dbReference>
<evidence type="ECO:0000313" key="2">
    <source>
        <dbReference type="EMBL" id="ACD05483.1"/>
    </source>
</evidence>
<dbReference type="Pfam" id="PF12762">
    <property type="entry name" value="DDE_Tnp_IS1595"/>
    <property type="match status" value="1"/>
</dbReference>